<evidence type="ECO:0000313" key="1">
    <source>
        <dbReference type="EMBL" id="CUW85775.1"/>
    </source>
</evidence>
<gene>
    <name evidence="1" type="ORF">AGR2A_Cc100256</name>
</gene>
<comment type="caution">
    <text evidence="1">The sequence shown here is derived from an EMBL/GenBank/DDBJ whole genome shotgun (WGS) entry which is preliminary data.</text>
</comment>
<dbReference type="Proteomes" id="UP000191933">
    <property type="component" value="Unassembled WGS sequence"/>
</dbReference>
<name>A0A9W5AYH7_9HYPH</name>
<dbReference type="AlphaFoldDB" id="A0A9W5AYH7"/>
<accession>A0A9W5AYH7</accession>
<evidence type="ECO:0000313" key="2">
    <source>
        <dbReference type="Proteomes" id="UP000191933"/>
    </source>
</evidence>
<reference evidence="1 2" key="1">
    <citation type="submission" date="2016-01" db="EMBL/GenBank/DDBJ databases">
        <authorList>
            <person name="Regsiter A."/>
            <person name="william w."/>
        </authorList>
    </citation>
    <scope>NUCLEOTIDE SEQUENCE [LARGE SCALE GENOMIC DNA]</scope>
    <source>
        <strain evidence="1 2">CFBP 5494</strain>
    </source>
</reference>
<sequence length="76" mass="8760">MAEEVKGMREAIAKEYGFALFRQYGEEQAAHIINIDPSTLKRWRRDGLTQFVALGPRKIRYLGIHIADMLLRGVKD</sequence>
<dbReference type="EMBL" id="FBVY01000002">
    <property type="protein sequence ID" value="CUW85775.1"/>
    <property type="molecule type" value="Genomic_DNA"/>
</dbReference>
<dbReference type="InterPro" id="IPR009061">
    <property type="entry name" value="DNA-bd_dom_put_sf"/>
</dbReference>
<protein>
    <recommendedName>
        <fullName evidence="3">Helix-turn-helix domain-containing protein</fullName>
    </recommendedName>
</protein>
<evidence type="ECO:0008006" key="3">
    <source>
        <dbReference type="Google" id="ProtNLM"/>
    </source>
</evidence>
<dbReference type="SUPFAM" id="SSF46955">
    <property type="entry name" value="Putative DNA-binding domain"/>
    <property type="match status" value="1"/>
</dbReference>
<keyword evidence="2" id="KW-1185">Reference proteome</keyword>
<proteinExistence type="predicted"/>
<dbReference type="RefSeq" id="WP_234825313.1">
    <property type="nucleotide sequence ID" value="NZ_LT009718.1"/>
</dbReference>
<organism evidence="1 2">
    <name type="scientific">Agrobacterium genomosp. 2 str. CFBP 5494</name>
    <dbReference type="NCBI Taxonomy" id="1183436"/>
    <lineage>
        <taxon>Bacteria</taxon>
        <taxon>Pseudomonadati</taxon>
        <taxon>Pseudomonadota</taxon>
        <taxon>Alphaproteobacteria</taxon>
        <taxon>Hyphomicrobiales</taxon>
        <taxon>Rhizobiaceae</taxon>
        <taxon>Rhizobium/Agrobacterium group</taxon>
        <taxon>Agrobacterium</taxon>
        <taxon>Agrobacterium tumefaciens complex</taxon>
    </lineage>
</organism>